<evidence type="ECO:0000313" key="2">
    <source>
        <dbReference type="Proteomes" id="UP000827986"/>
    </source>
</evidence>
<dbReference type="AlphaFoldDB" id="A0A9D4B173"/>
<organism evidence="1 2">
    <name type="scientific">Mauremys mutica</name>
    <name type="common">yellowpond turtle</name>
    <dbReference type="NCBI Taxonomy" id="74926"/>
    <lineage>
        <taxon>Eukaryota</taxon>
        <taxon>Metazoa</taxon>
        <taxon>Chordata</taxon>
        <taxon>Craniata</taxon>
        <taxon>Vertebrata</taxon>
        <taxon>Euteleostomi</taxon>
        <taxon>Archelosauria</taxon>
        <taxon>Testudinata</taxon>
        <taxon>Testudines</taxon>
        <taxon>Cryptodira</taxon>
        <taxon>Durocryptodira</taxon>
        <taxon>Testudinoidea</taxon>
        <taxon>Geoemydidae</taxon>
        <taxon>Geoemydinae</taxon>
        <taxon>Mauremys</taxon>
    </lineage>
</organism>
<protein>
    <submittedName>
        <fullName evidence="1">Uncharacterized protein</fullName>
    </submittedName>
</protein>
<reference evidence="1" key="1">
    <citation type="submission" date="2021-09" db="EMBL/GenBank/DDBJ databases">
        <title>The genome of Mauremys mutica provides insights into the evolution of semi-aquatic lifestyle.</title>
        <authorList>
            <person name="Gong S."/>
            <person name="Gao Y."/>
        </authorList>
    </citation>
    <scope>NUCLEOTIDE SEQUENCE</scope>
    <source>
        <strain evidence="1">MM-2020</strain>
        <tissue evidence="1">Muscle</tissue>
    </source>
</reference>
<accession>A0A9D4B173</accession>
<evidence type="ECO:0000313" key="1">
    <source>
        <dbReference type="EMBL" id="KAH1176984.1"/>
    </source>
</evidence>
<dbReference type="EMBL" id="JAHDVG010000474">
    <property type="protein sequence ID" value="KAH1176984.1"/>
    <property type="molecule type" value="Genomic_DNA"/>
</dbReference>
<comment type="caution">
    <text evidence="1">The sequence shown here is derived from an EMBL/GenBank/DDBJ whole genome shotgun (WGS) entry which is preliminary data.</text>
</comment>
<keyword evidence="2" id="KW-1185">Reference proteome</keyword>
<gene>
    <name evidence="1" type="ORF">KIL84_010686</name>
</gene>
<name>A0A9D4B173_9SAUR</name>
<sequence length="124" mass="14312">MAQMGQRLRLVTPSLPFLLETYGSLRNKITLTELNRQRCGAKVHVRSQKQDKDLNVETYKSKNLPLVRTTSHALIKETFLLLLHYTAFESCRNFVVSLCQPFLLKKEEIISIYSVCVGLVKHVY</sequence>
<dbReference type="Proteomes" id="UP000827986">
    <property type="component" value="Unassembled WGS sequence"/>
</dbReference>
<proteinExistence type="predicted"/>